<sequence length="788" mass="86554">MTDELLAQQVAEEQGHVAIMYERLDVLRERARGELDRVQGENTVDNLQGYSERESFTNLFSGRFAQLSSVERGLCFGRIDETDGERFHIGRIGLFDEEYDPLLIDWRTPLAQSFYRATPAAPLGVTRRRHIRLNGRTVIGVDDDVLDLEALQDSDRSTLIGEAALMSSLGANRTGRMNEIVATIQTEQDEIIRSELPGVLVVQGGPGTGKTVVALHRAAYLLYTHREQLSRNGVLVVGPNTTFLRYIDQVLPSLGETDVVLATVGELYPGVEATAAEDAAAARVKGDLVMVDVLAQAVANFQRVPDAPLHFKVDQHELVLRPDAVRKAKEKALESDEPHNPARRIFVRRILTVLTNQVVDTIGRQYVGTDDIEDIRKELAEDERVHGVLDHLWPELTPQLLVSVLLSSAERLAAAAPQLSADDQAAILRPINAPWTASDVPLLDEAAELIGELDSTVAARKQQTAAAAAEAEENWRYAKEVVQVQMEAQNIVVMPWEIEQFENLIAQRTELIRNPGTVSERASADRSWVFGHVIVDEAQELSAMDWRLLMRRCPRRSMTLVGDIAQTGTDAGVKSWSDLLEQYAPRRWRSAELTVNYRTPTDIMTVAADVLAAIDPTLQPPVSVRDGNDEPWIRAVPGAEFVDALRDAIKTEREAIGDGRLAVLVPGPRYDELAAVLEDVAYSNDPAVLDAPVALLDVTRSKGLEFDAVLIADPAGIIAESRRGLSDLYVAVTRATKRLGILADGDLPEVLAVQGRLITEWHGPSKTGTVPPGSESVTTEGEIAGQMC</sequence>
<dbReference type="PANTHER" id="PTHR11070:SF45">
    <property type="entry name" value="DNA 3'-5' HELICASE"/>
    <property type="match status" value="1"/>
</dbReference>
<evidence type="ECO:0000256" key="2">
    <source>
        <dbReference type="ARBA" id="ARBA00022801"/>
    </source>
</evidence>
<proteinExistence type="predicted"/>
<keyword evidence="2 5" id="KW-0378">Hydrolase</keyword>
<feature type="domain" description="UvrD-like helicase ATP-binding" evidence="7">
    <location>
        <begin position="183"/>
        <end position="600"/>
    </location>
</feature>
<dbReference type="PANTHER" id="PTHR11070">
    <property type="entry name" value="UVRD / RECB / PCRA DNA HELICASE FAMILY MEMBER"/>
    <property type="match status" value="1"/>
</dbReference>
<evidence type="ECO:0000256" key="5">
    <source>
        <dbReference type="PROSITE-ProRule" id="PRU00560"/>
    </source>
</evidence>
<name>A0ABP4SBF8_9ACTN</name>
<keyword evidence="1 5" id="KW-0547">Nucleotide-binding</keyword>
<reference evidence="9" key="1">
    <citation type="journal article" date="2019" name="Int. J. Syst. Evol. Microbiol.">
        <title>The Global Catalogue of Microorganisms (GCM) 10K type strain sequencing project: providing services to taxonomists for standard genome sequencing and annotation.</title>
        <authorList>
            <consortium name="The Broad Institute Genomics Platform"/>
            <consortium name="The Broad Institute Genome Sequencing Center for Infectious Disease"/>
            <person name="Wu L."/>
            <person name="Ma J."/>
        </authorList>
    </citation>
    <scope>NUCLEOTIDE SEQUENCE [LARGE SCALE GENOMIC DNA]</scope>
    <source>
        <strain evidence="9">JCM 14307</strain>
    </source>
</reference>
<evidence type="ECO:0000259" key="7">
    <source>
        <dbReference type="PROSITE" id="PS51198"/>
    </source>
</evidence>
<dbReference type="Gene3D" id="3.40.50.300">
    <property type="entry name" value="P-loop containing nucleotide triphosphate hydrolases"/>
    <property type="match status" value="3"/>
</dbReference>
<dbReference type="SUPFAM" id="SSF52540">
    <property type="entry name" value="P-loop containing nucleoside triphosphate hydrolases"/>
    <property type="match status" value="1"/>
</dbReference>
<organism evidence="8 9">
    <name type="scientific">Kribbella yunnanensis</name>
    <dbReference type="NCBI Taxonomy" id="190194"/>
    <lineage>
        <taxon>Bacteria</taxon>
        <taxon>Bacillati</taxon>
        <taxon>Actinomycetota</taxon>
        <taxon>Actinomycetes</taxon>
        <taxon>Propionibacteriales</taxon>
        <taxon>Kribbellaceae</taxon>
        <taxon>Kribbella</taxon>
    </lineage>
</organism>
<dbReference type="InterPro" id="IPR027785">
    <property type="entry name" value="UvrD-like_helicase_C"/>
</dbReference>
<evidence type="ECO:0000256" key="1">
    <source>
        <dbReference type="ARBA" id="ARBA00022741"/>
    </source>
</evidence>
<dbReference type="EMBL" id="BAAANF010000003">
    <property type="protein sequence ID" value="GAA1670351.1"/>
    <property type="molecule type" value="Genomic_DNA"/>
</dbReference>
<comment type="caution">
    <text evidence="8">The sequence shown here is derived from an EMBL/GenBank/DDBJ whole genome shotgun (WGS) entry which is preliminary data.</text>
</comment>
<dbReference type="InterPro" id="IPR000212">
    <property type="entry name" value="DNA_helicase_UvrD/REP"/>
</dbReference>
<gene>
    <name evidence="8" type="ORF">GCM10009745_11050</name>
</gene>
<keyword evidence="3 5" id="KW-0347">Helicase</keyword>
<accession>A0ABP4SBF8</accession>
<dbReference type="PROSITE" id="PS51198">
    <property type="entry name" value="UVRD_HELICASE_ATP_BIND"/>
    <property type="match status" value="1"/>
</dbReference>
<evidence type="ECO:0000256" key="6">
    <source>
        <dbReference type="SAM" id="MobiDB-lite"/>
    </source>
</evidence>
<dbReference type="InterPro" id="IPR027417">
    <property type="entry name" value="P-loop_NTPase"/>
</dbReference>
<dbReference type="InterPro" id="IPR013986">
    <property type="entry name" value="DExx_box_DNA_helicase_dom_sf"/>
</dbReference>
<keyword evidence="9" id="KW-1185">Reference proteome</keyword>
<evidence type="ECO:0000313" key="8">
    <source>
        <dbReference type="EMBL" id="GAA1670351.1"/>
    </source>
</evidence>
<evidence type="ECO:0000256" key="4">
    <source>
        <dbReference type="ARBA" id="ARBA00022840"/>
    </source>
</evidence>
<dbReference type="Pfam" id="PF13538">
    <property type="entry name" value="UvrD_C_2"/>
    <property type="match status" value="1"/>
</dbReference>
<dbReference type="InterPro" id="IPR014016">
    <property type="entry name" value="UvrD-like_ATP-bd"/>
</dbReference>
<dbReference type="RefSeq" id="WP_344145936.1">
    <property type="nucleotide sequence ID" value="NZ_BAAANF010000003.1"/>
</dbReference>
<evidence type="ECO:0000313" key="9">
    <source>
        <dbReference type="Proteomes" id="UP001500280"/>
    </source>
</evidence>
<dbReference type="Pfam" id="PF00580">
    <property type="entry name" value="UvrD-helicase"/>
    <property type="match status" value="1"/>
</dbReference>
<dbReference type="Proteomes" id="UP001500280">
    <property type="component" value="Unassembled WGS sequence"/>
</dbReference>
<feature type="binding site" evidence="5">
    <location>
        <begin position="204"/>
        <end position="211"/>
    </location>
    <ligand>
        <name>ATP</name>
        <dbReference type="ChEBI" id="CHEBI:30616"/>
    </ligand>
</feature>
<keyword evidence="4 5" id="KW-0067">ATP-binding</keyword>
<evidence type="ECO:0000256" key="3">
    <source>
        <dbReference type="ARBA" id="ARBA00022806"/>
    </source>
</evidence>
<protein>
    <submittedName>
        <fullName evidence="8">AAA family ATPase</fullName>
    </submittedName>
</protein>
<feature type="region of interest" description="Disordered" evidence="6">
    <location>
        <begin position="764"/>
        <end position="788"/>
    </location>
</feature>
<dbReference type="Gene3D" id="1.10.10.160">
    <property type="match status" value="1"/>
</dbReference>